<dbReference type="AlphaFoldDB" id="A0A8J2PX51"/>
<keyword evidence="6" id="KW-1185">Reference proteome</keyword>
<feature type="region of interest" description="Disordered" evidence="4">
    <location>
        <begin position="244"/>
        <end position="265"/>
    </location>
</feature>
<feature type="compositionally biased region" description="Low complexity" evidence="4">
    <location>
        <begin position="30"/>
        <end position="45"/>
    </location>
</feature>
<evidence type="ECO:0000256" key="1">
    <source>
        <dbReference type="ARBA" id="ARBA00022737"/>
    </source>
</evidence>
<feature type="region of interest" description="Disordered" evidence="4">
    <location>
        <begin position="30"/>
        <end position="121"/>
    </location>
</feature>
<feature type="compositionally biased region" description="Low complexity" evidence="4">
    <location>
        <begin position="250"/>
        <end position="263"/>
    </location>
</feature>
<organism evidence="5 6">
    <name type="scientific">Allacma fusca</name>
    <dbReference type="NCBI Taxonomy" id="39272"/>
    <lineage>
        <taxon>Eukaryota</taxon>
        <taxon>Metazoa</taxon>
        <taxon>Ecdysozoa</taxon>
        <taxon>Arthropoda</taxon>
        <taxon>Hexapoda</taxon>
        <taxon>Collembola</taxon>
        <taxon>Symphypleona</taxon>
        <taxon>Sminthuridae</taxon>
        <taxon>Allacma</taxon>
    </lineage>
</organism>
<feature type="repeat" description="ANK" evidence="3">
    <location>
        <begin position="347"/>
        <end position="368"/>
    </location>
</feature>
<dbReference type="PANTHER" id="PTHR24173">
    <property type="entry name" value="ANKYRIN REPEAT CONTAINING"/>
    <property type="match status" value="1"/>
</dbReference>
<comment type="caution">
    <text evidence="5">The sequence shown here is derived from an EMBL/GenBank/DDBJ whole genome shotgun (WGS) entry which is preliminary data.</text>
</comment>
<keyword evidence="2 3" id="KW-0040">ANK repeat</keyword>
<dbReference type="OrthoDB" id="5406014at2759"/>
<name>A0A8J2PX51_9HEXA</name>
<evidence type="ECO:0000313" key="6">
    <source>
        <dbReference type="Proteomes" id="UP000708208"/>
    </source>
</evidence>
<evidence type="ECO:0000256" key="3">
    <source>
        <dbReference type="PROSITE-ProRule" id="PRU00023"/>
    </source>
</evidence>
<dbReference type="SMART" id="SM00248">
    <property type="entry name" value="ANK"/>
    <property type="match status" value="3"/>
</dbReference>
<dbReference type="EMBL" id="CAJVCH010571106">
    <property type="protein sequence ID" value="CAG7836639.1"/>
    <property type="molecule type" value="Genomic_DNA"/>
</dbReference>
<feature type="compositionally biased region" description="Basic and acidic residues" evidence="4">
    <location>
        <begin position="99"/>
        <end position="109"/>
    </location>
</feature>
<feature type="compositionally biased region" description="Polar residues" evidence="4">
    <location>
        <begin position="50"/>
        <end position="60"/>
    </location>
</feature>
<feature type="compositionally biased region" description="Low complexity" evidence="4">
    <location>
        <begin position="216"/>
        <end position="228"/>
    </location>
</feature>
<keyword evidence="1" id="KW-0677">Repeat</keyword>
<feature type="compositionally biased region" description="Polar residues" evidence="4">
    <location>
        <begin position="70"/>
        <end position="98"/>
    </location>
</feature>
<gene>
    <name evidence="5" type="ORF">AFUS01_LOCUS45868</name>
</gene>
<reference evidence="5" key="1">
    <citation type="submission" date="2021-06" db="EMBL/GenBank/DDBJ databases">
        <authorList>
            <person name="Hodson N. C."/>
            <person name="Mongue J. A."/>
            <person name="Jaron S. K."/>
        </authorList>
    </citation>
    <scope>NUCLEOTIDE SEQUENCE</scope>
</reference>
<dbReference type="Pfam" id="PF00023">
    <property type="entry name" value="Ank"/>
    <property type="match status" value="1"/>
</dbReference>
<protein>
    <recommendedName>
        <fullName evidence="7">Ankyrin repeat domain-containing protein 33B</fullName>
    </recommendedName>
</protein>
<proteinExistence type="predicted"/>
<feature type="region of interest" description="Disordered" evidence="4">
    <location>
        <begin position="151"/>
        <end position="229"/>
    </location>
</feature>
<dbReference type="InterPro" id="IPR002110">
    <property type="entry name" value="Ankyrin_rpt"/>
</dbReference>
<dbReference type="Pfam" id="PF12796">
    <property type="entry name" value="Ank_2"/>
    <property type="match status" value="1"/>
</dbReference>
<dbReference type="Proteomes" id="UP000708208">
    <property type="component" value="Unassembled WGS sequence"/>
</dbReference>
<dbReference type="PANTHER" id="PTHR24173:SF40">
    <property type="entry name" value="AGAP006757-PA"/>
    <property type="match status" value="1"/>
</dbReference>
<dbReference type="PROSITE" id="PS50297">
    <property type="entry name" value="ANK_REP_REGION"/>
    <property type="match status" value="2"/>
</dbReference>
<sequence>MRIRKVDSSHDFSSNPSRLTYRKGVLICTDSGNSRSSQSDSRASYPPSPNITRIITTSSIHPPARRRESTVNSPSSIIIGSPTKSSGSLASTPTTPRTTDLDGRQRRESLTGGVGISCSSSSSRCGVVATRLGSKAASPIASIAIVPGITSHASSSRERRVSQAISNSIQQHKHQHPQSSPASEQVTSGFGSAAASALATTKSHRNNSHPTSLPSQQNYYQGAGNQGNPEELKQMAYLNQHTQQQYTSENGPPNQNNNMPNINRHQPKEFIPSFVLVDASKSNNERKIRELVRRMTAMCSEDVDPIVNFQDSCGRTALSYGCASGNVMIIDELSKLRRLDPNRGDNENNTPLHYAAQAGHSEVVDLLLTRFEGNIDPNCRNSTGLTPLMKAALQGRTRCAKSLISAGASVNLRDYSRGMTAAEWARLCGRHICAEVIIRCAKDNYQNPHSPSSTFPRQRTLPVSQSALELKKLNSEDSPYYQLYTTHHNSISGASWLKNKIKKALGSSSSSLNQSNNSYGTVAVSKRPENFALLANLTGPTICAGSLLLPSIKPLIDQQKPRLNRKLTIPVLQVTPVNKR</sequence>
<feature type="repeat" description="ANK" evidence="3">
    <location>
        <begin position="383"/>
        <end position="415"/>
    </location>
</feature>
<accession>A0A8J2PX51</accession>
<evidence type="ECO:0000313" key="5">
    <source>
        <dbReference type="EMBL" id="CAG7836639.1"/>
    </source>
</evidence>
<evidence type="ECO:0000256" key="2">
    <source>
        <dbReference type="ARBA" id="ARBA00023043"/>
    </source>
</evidence>
<evidence type="ECO:0000256" key="4">
    <source>
        <dbReference type="SAM" id="MobiDB-lite"/>
    </source>
</evidence>
<evidence type="ECO:0008006" key="7">
    <source>
        <dbReference type="Google" id="ProtNLM"/>
    </source>
</evidence>
<feature type="compositionally biased region" description="Low complexity" evidence="4">
    <location>
        <begin position="177"/>
        <end position="201"/>
    </location>
</feature>
<dbReference type="PROSITE" id="PS50088">
    <property type="entry name" value="ANK_REPEAT"/>
    <property type="match status" value="2"/>
</dbReference>